<protein>
    <submittedName>
        <fullName evidence="2">Uncharacterized protein</fullName>
    </submittedName>
</protein>
<feature type="region of interest" description="Disordered" evidence="1">
    <location>
        <begin position="149"/>
        <end position="208"/>
    </location>
</feature>
<gene>
    <name evidence="2" type="ORF">Vbra_7998</name>
</gene>
<dbReference type="InParanoid" id="A0A0G4EP86"/>
<feature type="compositionally biased region" description="Polar residues" evidence="1">
    <location>
        <begin position="159"/>
        <end position="188"/>
    </location>
</feature>
<dbReference type="EMBL" id="CDMY01000280">
    <property type="protein sequence ID" value="CEL99434.1"/>
    <property type="molecule type" value="Genomic_DNA"/>
</dbReference>
<keyword evidence="3" id="KW-1185">Reference proteome</keyword>
<name>A0A0G4EP86_VITBC</name>
<accession>A0A0G4EP86</accession>
<dbReference type="AlphaFoldDB" id="A0A0G4EP86"/>
<evidence type="ECO:0000313" key="2">
    <source>
        <dbReference type="EMBL" id="CEL99434.1"/>
    </source>
</evidence>
<feature type="compositionally biased region" description="Low complexity" evidence="1">
    <location>
        <begin position="194"/>
        <end position="208"/>
    </location>
</feature>
<evidence type="ECO:0000256" key="1">
    <source>
        <dbReference type="SAM" id="MobiDB-lite"/>
    </source>
</evidence>
<dbReference type="Proteomes" id="UP000041254">
    <property type="component" value="Unassembled WGS sequence"/>
</dbReference>
<proteinExistence type="predicted"/>
<reference evidence="2 3" key="1">
    <citation type="submission" date="2014-11" db="EMBL/GenBank/DDBJ databases">
        <authorList>
            <person name="Zhu J."/>
            <person name="Qi W."/>
            <person name="Song R."/>
        </authorList>
    </citation>
    <scope>NUCLEOTIDE SEQUENCE [LARGE SCALE GENOMIC DNA]</scope>
</reference>
<dbReference type="VEuPathDB" id="CryptoDB:Vbra_7998"/>
<organism evidence="2 3">
    <name type="scientific">Vitrella brassicaformis (strain CCMP3155)</name>
    <dbReference type="NCBI Taxonomy" id="1169540"/>
    <lineage>
        <taxon>Eukaryota</taxon>
        <taxon>Sar</taxon>
        <taxon>Alveolata</taxon>
        <taxon>Colpodellida</taxon>
        <taxon>Vitrellaceae</taxon>
        <taxon>Vitrella</taxon>
    </lineage>
</organism>
<sequence length="208" mass="22706">MVLIVRVAGVACLRSLRASVTRSISAASHRLKQPPAAPAVAAGGELEMPILPRVLVKVYYRGTQQTGNPVLEFDMPLRDDTSFEDLRGVALQKLVHCYDQAGDQKPPAVYQIVYPRGEDEEPFLLSDPVKRVHRKKIDAKEPIVLVMIAPAPSRRKRPTNSQPHSTQPASANPTTHSNRGVSMRSSGHGSRFVSSASAELLEPLLDTT</sequence>
<evidence type="ECO:0000313" key="3">
    <source>
        <dbReference type="Proteomes" id="UP000041254"/>
    </source>
</evidence>